<feature type="binding site" evidence="6">
    <location>
        <begin position="85"/>
        <end position="89"/>
    </location>
    <ligand>
        <name>ATP</name>
        <dbReference type="ChEBI" id="CHEBI:30616"/>
    </ligand>
</feature>
<dbReference type="EC" id="5.6.1.7" evidence="6"/>
<feature type="binding site" evidence="6">
    <location>
        <position position="49"/>
    </location>
    <ligand>
        <name>ATP</name>
        <dbReference type="ChEBI" id="CHEBI:30616"/>
    </ligand>
</feature>
<dbReference type="InterPro" id="IPR027410">
    <property type="entry name" value="TCP-1-like_intermed_sf"/>
</dbReference>
<dbReference type="GO" id="GO:0005524">
    <property type="term" value="F:ATP binding"/>
    <property type="evidence" value="ECO:0007669"/>
    <property type="project" value="UniProtKB-UniRule"/>
</dbReference>
<dbReference type="PRINTS" id="PR00298">
    <property type="entry name" value="CHAPERONIN60"/>
</dbReference>
<comment type="function">
    <text evidence="6 8">Together with its co-chaperonin GroES, plays an essential role in assisting protein folding. The GroEL-GroES system forms a nano-cage that allows encapsulation of the non-native substrate proteins and provides a physical environment optimized to promote and accelerate protein folding.</text>
</comment>
<dbReference type="InterPro" id="IPR002423">
    <property type="entry name" value="Cpn60/GroEL/TCP-1"/>
</dbReference>
<dbReference type="InterPro" id="IPR018370">
    <property type="entry name" value="Chaperonin_Cpn60_CS"/>
</dbReference>
<dbReference type="GO" id="GO:0042026">
    <property type="term" value="P:protein refolding"/>
    <property type="evidence" value="ECO:0007669"/>
    <property type="project" value="UniProtKB-UniRule"/>
</dbReference>
<evidence type="ECO:0000256" key="8">
    <source>
        <dbReference type="RuleBase" id="RU000419"/>
    </source>
</evidence>
<evidence type="ECO:0000256" key="2">
    <source>
        <dbReference type="ARBA" id="ARBA00022741"/>
    </source>
</evidence>
<dbReference type="PROSITE" id="PS00296">
    <property type="entry name" value="CHAPERONINS_CPN60"/>
    <property type="match status" value="1"/>
</dbReference>
<keyword evidence="3 6" id="KW-0067">ATP-binding</keyword>
<evidence type="ECO:0000256" key="3">
    <source>
        <dbReference type="ARBA" id="ARBA00022840"/>
    </source>
</evidence>
<dbReference type="InterPro" id="IPR027413">
    <property type="entry name" value="GROEL-like_equatorial_sf"/>
</dbReference>
<dbReference type="Proteomes" id="UP000055684">
    <property type="component" value="Chromosome"/>
</dbReference>
<dbReference type="Gene3D" id="3.30.260.10">
    <property type="entry name" value="TCP-1-like chaperonin intermediate domain"/>
    <property type="match status" value="1"/>
</dbReference>
<dbReference type="NCBIfam" id="NF009488">
    <property type="entry name" value="PRK12850.1"/>
    <property type="match status" value="1"/>
</dbReference>
<dbReference type="FunFam" id="3.50.7.10:FF:000001">
    <property type="entry name" value="60 kDa chaperonin"/>
    <property type="match status" value="1"/>
</dbReference>
<keyword evidence="9" id="KW-0346">Stress response</keyword>
<feature type="binding site" evidence="6">
    <location>
        <position position="494"/>
    </location>
    <ligand>
        <name>ATP</name>
        <dbReference type="ChEBI" id="CHEBI:30616"/>
    </ligand>
</feature>
<proteinExistence type="inferred from homology"/>
<evidence type="ECO:0000256" key="7">
    <source>
        <dbReference type="RuleBase" id="RU000418"/>
    </source>
</evidence>
<feature type="binding site" evidence="6">
    <location>
        <position position="413"/>
    </location>
    <ligand>
        <name>ATP</name>
        <dbReference type="ChEBI" id="CHEBI:30616"/>
    </ligand>
</feature>
<dbReference type="HAMAP" id="MF_00600">
    <property type="entry name" value="CH60"/>
    <property type="match status" value="1"/>
</dbReference>
<comment type="similarity">
    <text evidence="1 6 7">Belongs to the chaperonin (HSP60) family.</text>
</comment>
<reference evidence="9 10" key="2">
    <citation type="journal article" date="2016" name="Genome Announc.">
        <title>Complete Genome Sequences of the Obligate Symbionts 'Candidatus Sulcia muelleri' and 'Ca. Nasuia deltocephalinicola' from the Pestiferous Leafhopper Macrosteles quadripunctulatus (Hemiptera: Cicadellidae).</title>
        <authorList>
            <person name="Bennett G.M."/>
            <person name="Abba S."/>
            <person name="Kube M."/>
            <person name="Marzachi C."/>
        </authorList>
    </citation>
    <scope>NUCLEOTIDE SEQUENCE [LARGE SCALE GENOMIC DNA]</scope>
    <source>
        <strain evidence="9 10">PUNC</strain>
    </source>
</reference>
<dbReference type="PANTHER" id="PTHR45633">
    <property type="entry name" value="60 KDA HEAT SHOCK PROTEIN, MITOCHONDRIAL"/>
    <property type="match status" value="1"/>
</dbReference>
<keyword evidence="2 6" id="KW-0547">Nucleotide-binding</keyword>
<dbReference type="InterPro" id="IPR027409">
    <property type="entry name" value="GroEL-like_apical_dom_sf"/>
</dbReference>
<dbReference type="OrthoDB" id="9766614at2"/>
<keyword evidence="6" id="KW-0963">Cytoplasm</keyword>
<comment type="subcellular location">
    <subcellularLocation>
        <location evidence="6">Cytoplasm</location>
    </subcellularLocation>
</comment>
<dbReference type="EMBL" id="CP013211">
    <property type="protein sequence ID" value="ALP70021.1"/>
    <property type="molecule type" value="Genomic_DNA"/>
</dbReference>
<dbReference type="GO" id="GO:0140662">
    <property type="term" value="F:ATP-dependent protein folding chaperone"/>
    <property type="evidence" value="ECO:0007669"/>
    <property type="project" value="InterPro"/>
</dbReference>
<evidence type="ECO:0000256" key="6">
    <source>
        <dbReference type="HAMAP-Rule" id="MF_00600"/>
    </source>
</evidence>
<protein>
    <recommendedName>
        <fullName evidence="6">Chaperonin GroEL</fullName>
        <ecNumber evidence="6">5.6.1.7</ecNumber>
    </recommendedName>
    <alternativeName>
        <fullName evidence="6">60 kDa chaperonin</fullName>
    </alternativeName>
    <alternativeName>
        <fullName evidence="6">Chaperonin-60</fullName>
        <shortName evidence="6">Cpn60</shortName>
    </alternativeName>
</protein>
<comment type="caution">
    <text evidence="6">Lacks conserved residue(s) required for the propagation of feature annotation.</text>
</comment>
<dbReference type="Gene3D" id="3.50.7.10">
    <property type="entry name" value="GroEL"/>
    <property type="match status" value="1"/>
</dbReference>
<dbReference type="SUPFAM" id="SSF48592">
    <property type="entry name" value="GroEL equatorial domain-like"/>
    <property type="match status" value="1"/>
</dbReference>
<evidence type="ECO:0000313" key="10">
    <source>
        <dbReference type="Proteomes" id="UP000055684"/>
    </source>
</evidence>
<dbReference type="Gene3D" id="1.10.560.10">
    <property type="entry name" value="GroEL-like equatorial domain"/>
    <property type="match status" value="1"/>
</dbReference>
<organism evidence="9 10">
    <name type="scientific">Candidatus Nasuia deltocephalincola</name>
    <dbReference type="NCBI Taxonomy" id="1160784"/>
    <lineage>
        <taxon>Bacteria</taxon>
        <taxon>Pseudomonadati</taxon>
        <taxon>Pseudomonadota</taxon>
        <taxon>Betaproteobacteria</taxon>
        <taxon>Candidatus Nasuia</taxon>
    </lineage>
</organism>
<reference evidence="10" key="1">
    <citation type="submission" date="2015-11" db="EMBL/GenBank/DDBJ databases">
        <title>Complete genome sequences of the obligate symbionts Candidatus Sulcia muelleri and Candidatus Nasuia deltocephalinicola from the pestiferous leafhopper, Macrosteles quadripunctulatus (Hemiptera: Cicadellidae).</title>
        <authorList>
            <person name="Bennett G.M."/>
            <person name="Abba S."/>
            <person name="Kube M."/>
            <person name="Marzachi C."/>
        </authorList>
    </citation>
    <scope>NUCLEOTIDE SEQUENCE [LARGE SCALE GENOMIC DNA]</scope>
    <source>
        <strain evidence="10">PUNC</strain>
    </source>
</reference>
<evidence type="ECO:0000256" key="4">
    <source>
        <dbReference type="ARBA" id="ARBA00023186"/>
    </source>
</evidence>
<evidence type="ECO:0000256" key="5">
    <source>
        <dbReference type="ARBA" id="ARBA00023235"/>
    </source>
</evidence>
<evidence type="ECO:0000256" key="1">
    <source>
        <dbReference type="ARBA" id="ARBA00006607"/>
    </source>
</evidence>
<dbReference type="SUPFAM" id="SSF54849">
    <property type="entry name" value="GroEL-intermediate domain like"/>
    <property type="match status" value="1"/>
</dbReference>
<dbReference type="NCBIfam" id="NF000592">
    <property type="entry name" value="PRK00013.1"/>
    <property type="match status" value="1"/>
</dbReference>
<accession>A0A0S2UPI2</accession>
<keyword evidence="5 6" id="KW-0413">Isomerase</keyword>
<comment type="subunit">
    <text evidence="6 8">Forms a cylinder of 14 subunits composed of two heptameric rings stacked back-to-back. Interacts with the co-chaperonin GroES.</text>
</comment>
<dbReference type="SUPFAM" id="SSF52029">
    <property type="entry name" value="GroEL apical domain-like"/>
    <property type="match status" value="1"/>
</dbReference>
<dbReference type="GO" id="GO:0051082">
    <property type="term" value="F:unfolded protein binding"/>
    <property type="evidence" value="ECO:0007669"/>
    <property type="project" value="UniProtKB-UniRule"/>
</dbReference>
<sequence>MKEILFSENIRSKIIEGVEILTNAVKVTLGPKGRNVILERNLNSPLITKDGVTVAKEIELKDRFQNIGAQVIKEVASKTSEIAGDGTTTATLLAYSMLKEGLKYISSGINPIDLKKGIEKATVEAIAELNKISKKCDTTLEISQVASISANNDKIIGKYIAEAVEKIGKEGIITIEEGRSLDDELEIVEGMQFERGYISPYFITNQEKQISILENAFILIYNKKIYNIEELISVLELISKSKRPLLIMAEDIDSEVLATLILNNLRGNIKIAAVKLPGFGERRKDILDDIATMTGGTIITEEMGIQLKKVSLSDLGQAKKIEVQKENTIIIDGAGDEHDISKRIKNISNQINNSKSKYEIEKLQERLSKLSNGVAIIRVGAATETEMKEKKARVEDALHATRAAIEEGIVPGGGVALIKIKGLISGLKGENEDQNAGIKIVLKAMEEPLKQIISNGGEDTGIIIDNIKNNDNINYGYDVIKRKYSDLLETGIVDPAKVTRNALQNASSIVGLLLTTDCGIVDIKKSDDDNEEELD</sequence>
<dbReference type="PATRIC" id="fig|1160784.3.peg.73"/>
<name>A0A0S2UPI2_9PROT</name>
<dbReference type="NCBIfam" id="NF009487">
    <property type="entry name" value="PRK12849.1"/>
    <property type="match status" value="1"/>
</dbReference>
<dbReference type="CDD" id="cd03344">
    <property type="entry name" value="GroEL"/>
    <property type="match status" value="1"/>
</dbReference>
<feature type="binding site" evidence="6">
    <location>
        <begin position="28"/>
        <end position="31"/>
    </location>
    <ligand>
        <name>ATP</name>
        <dbReference type="ChEBI" id="CHEBI:30616"/>
    </ligand>
</feature>
<evidence type="ECO:0000313" key="9">
    <source>
        <dbReference type="EMBL" id="ALP70021.1"/>
    </source>
</evidence>
<dbReference type="Pfam" id="PF00118">
    <property type="entry name" value="Cpn60_TCP1"/>
    <property type="match status" value="1"/>
</dbReference>
<keyword evidence="4 6" id="KW-0143">Chaperone</keyword>
<dbReference type="NCBIfam" id="NF009489">
    <property type="entry name" value="PRK12851.1"/>
    <property type="match status" value="1"/>
</dbReference>
<gene>
    <name evidence="6" type="primary">groEL</name>
    <name evidence="6" type="synonym">groL</name>
    <name evidence="9" type="ORF">ASU29_107</name>
</gene>
<dbReference type="GO" id="GO:0016853">
    <property type="term" value="F:isomerase activity"/>
    <property type="evidence" value="ECO:0007669"/>
    <property type="project" value="UniProtKB-KW"/>
</dbReference>
<dbReference type="NCBIfam" id="TIGR02348">
    <property type="entry name" value="GroEL"/>
    <property type="match status" value="1"/>
</dbReference>
<dbReference type="InterPro" id="IPR001844">
    <property type="entry name" value="Cpn60/GroEL"/>
</dbReference>
<dbReference type="AlphaFoldDB" id="A0A0S2UPI2"/>
<dbReference type="GO" id="GO:0005737">
    <property type="term" value="C:cytoplasm"/>
    <property type="evidence" value="ECO:0007669"/>
    <property type="project" value="UniProtKB-SubCell"/>
</dbReference>